<dbReference type="Proteomes" id="UP000037953">
    <property type="component" value="Unassembled WGS sequence"/>
</dbReference>
<organism evidence="1 2">
    <name type="scientific">Chryseobacterium indologenes</name>
    <name type="common">Flavobacterium indologenes</name>
    <dbReference type="NCBI Taxonomy" id="253"/>
    <lineage>
        <taxon>Bacteria</taxon>
        <taxon>Pseudomonadati</taxon>
        <taxon>Bacteroidota</taxon>
        <taxon>Flavobacteriia</taxon>
        <taxon>Flavobacteriales</taxon>
        <taxon>Weeksellaceae</taxon>
        <taxon>Chryseobacterium group</taxon>
        <taxon>Chryseobacterium</taxon>
    </lineage>
</organism>
<evidence type="ECO:0000313" key="1">
    <source>
        <dbReference type="EMBL" id="KPE52820.1"/>
    </source>
</evidence>
<protein>
    <submittedName>
        <fullName evidence="1">Uncharacterized protein</fullName>
    </submittedName>
</protein>
<dbReference type="AlphaFoldDB" id="A0A0N0ZWH0"/>
<name>A0A0N0ZWH0_CHRID</name>
<dbReference type="PATRIC" id="fig|253.9.peg.453"/>
<dbReference type="RefSeq" id="WP_062696386.1">
    <property type="nucleotide sequence ID" value="NZ_LJOD01000001.1"/>
</dbReference>
<dbReference type="EMBL" id="LJOD01000001">
    <property type="protein sequence ID" value="KPE52820.1"/>
    <property type="molecule type" value="Genomic_DNA"/>
</dbReference>
<sequence>MDEKEFEIEGFFSTSLVEEIMKEFVWPMSYTIIDDDLDLFAEIIFPQCTLLLSDDGLGATDLDFTSYKSEEIRINIAVALGARNLKSSHLHLAKRLSVWPNAEDMKTAIRNTMIILQAYFLPFITGNDDQLMKDTQKFLLSFPKYKY</sequence>
<accession>A0A0N0ZWH0</accession>
<comment type="caution">
    <text evidence="1">The sequence shown here is derived from an EMBL/GenBank/DDBJ whole genome shotgun (WGS) entry which is preliminary data.</text>
</comment>
<gene>
    <name evidence="1" type="ORF">AOB46_02150</name>
</gene>
<proteinExistence type="predicted"/>
<dbReference type="OrthoDB" id="1454056at2"/>
<reference evidence="1 2" key="1">
    <citation type="journal article" date="2015" name="Genom Data">
        <title>Draft genome sequence of a multidrug-resistant Chryseobacterium indologenes isolate from Malaysia.</title>
        <authorList>
            <person name="Yu C.Y."/>
            <person name="Ang G.Y."/>
            <person name="Cheng H.J."/>
            <person name="Cheong Y.M."/>
            <person name="Yin W.F."/>
            <person name="Chan K.G."/>
        </authorList>
    </citation>
    <scope>NUCLEOTIDE SEQUENCE [LARGE SCALE GENOMIC DNA]</scope>
    <source>
        <strain evidence="1 2">CI_885</strain>
    </source>
</reference>
<evidence type="ECO:0000313" key="2">
    <source>
        <dbReference type="Proteomes" id="UP000037953"/>
    </source>
</evidence>
<reference evidence="2" key="2">
    <citation type="submission" date="2015-09" db="EMBL/GenBank/DDBJ databases">
        <title>Draft genome sequence of a multidrug-resistant Chryseobacterium indologenes isolate from Malaysia.</title>
        <authorList>
            <person name="Yu C.Y."/>
            <person name="Ang G.Y."/>
            <person name="Chan K.-G."/>
        </authorList>
    </citation>
    <scope>NUCLEOTIDE SEQUENCE [LARGE SCALE GENOMIC DNA]</scope>
    <source>
        <strain evidence="2">CI_885</strain>
    </source>
</reference>